<reference evidence="1" key="2">
    <citation type="journal article" date="2015" name="Data Brief">
        <title>Shoot transcriptome of the giant reed, Arundo donax.</title>
        <authorList>
            <person name="Barrero R.A."/>
            <person name="Guerrero F.D."/>
            <person name="Moolhuijzen P."/>
            <person name="Goolsby J.A."/>
            <person name="Tidwell J."/>
            <person name="Bellgard S.E."/>
            <person name="Bellgard M.I."/>
        </authorList>
    </citation>
    <scope>NUCLEOTIDE SEQUENCE</scope>
    <source>
        <tissue evidence="1">Shoot tissue taken approximately 20 cm above the soil surface</tissue>
    </source>
</reference>
<name>A0A0A9GHZ7_ARUDO</name>
<proteinExistence type="predicted"/>
<sequence>MILDQTLKFVLCPLFTEVVREGILSVNKVCRHSQTVQGKIN</sequence>
<evidence type="ECO:0000313" key="1">
    <source>
        <dbReference type="EMBL" id="JAE24740.1"/>
    </source>
</evidence>
<dbReference type="AlphaFoldDB" id="A0A0A9GHZ7"/>
<reference evidence="1" key="1">
    <citation type="submission" date="2014-09" db="EMBL/GenBank/DDBJ databases">
        <authorList>
            <person name="Magalhaes I.L.F."/>
            <person name="Oliveira U."/>
            <person name="Santos F.R."/>
            <person name="Vidigal T.H.D.A."/>
            <person name="Brescovit A.D."/>
            <person name="Santos A.J."/>
        </authorList>
    </citation>
    <scope>NUCLEOTIDE SEQUENCE</scope>
    <source>
        <tissue evidence="1">Shoot tissue taken approximately 20 cm above the soil surface</tissue>
    </source>
</reference>
<organism evidence="1">
    <name type="scientific">Arundo donax</name>
    <name type="common">Giant reed</name>
    <name type="synonym">Donax arundinaceus</name>
    <dbReference type="NCBI Taxonomy" id="35708"/>
    <lineage>
        <taxon>Eukaryota</taxon>
        <taxon>Viridiplantae</taxon>
        <taxon>Streptophyta</taxon>
        <taxon>Embryophyta</taxon>
        <taxon>Tracheophyta</taxon>
        <taxon>Spermatophyta</taxon>
        <taxon>Magnoliopsida</taxon>
        <taxon>Liliopsida</taxon>
        <taxon>Poales</taxon>
        <taxon>Poaceae</taxon>
        <taxon>PACMAD clade</taxon>
        <taxon>Arundinoideae</taxon>
        <taxon>Arundineae</taxon>
        <taxon>Arundo</taxon>
    </lineage>
</organism>
<dbReference type="EMBL" id="GBRH01173156">
    <property type="protein sequence ID" value="JAE24740.1"/>
    <property type="molecule type" value="Transcribed_RNA"/>
</dbReference>
<accession>A0A0A9GHZ7</accession>
<protein>
    <submittedName>
        <fullName evidence="1">Uncharacterized protein</fullName>
    </submittedName>
</protein>